<gene>
    <name evidence="1" type="primary">NCL1_08312</name>
    <name evidence="1" type="ORF">TNCV_4225791</name>
</gene>
<reference evidence="1" key="1">
    <citation type="submission" date="2020-08" db="EMBL/GenBank/DDBJ databases">
        <title>Multicomponent nature underlies the extraordinary mechanical properties of spider dragline silk.</title>
        <authorList>
            <person name="Kono N."/>
            <person name="Nakamura H."/>
            <person name="Mori M."/>
            <person name="Yoshida Y."/>
            <person name="Ohtoshi R."/>
            <person name="Malay A.D."/>
            <person name="Moran D.A.P."/>
            <person name="Tomita M."/>
            <person name="Numata K."/>
            <person name="Arakawa K."/>
        </authorList>
    </citation>
    <scope>NUCLEOTIDE SEQUENCE</scope>
</reference>
<comment type="caution">
    <text evidence="1">The sequence shown here is derived from an EMBL/GenBank/DDBJ whole genome shotgun (WGS) entry which is preliminary data.</text>
</comment>
<evidence type="ECO:0000313" key="1">
    <source>
        <dbReference type="EMBL" id="GFY19215.1"/>
    </source>
</evidence>
<proteinExistence type="predicted"/>
<dbReference type="AlphaFoldDB" id="A0A8X6SXJ7"/>
<evidence type="ECO:0000313" key="2">
    <source>
        <dbReference type="Proteomes" id="UP000887159"/>
    </source>
</evidence>
<dbReference type="EMBL" id="BMAU01021351">
    <property type="protein sequence ID" value="GFY19215.1"/>
    <property type="molecule type" value="Genomic_DNA"/>
</dbReference>
<accession>A0A8X6SXJ7</accession>
<dbReference type="Proteomes" id="UP000887159">
    <property type="component" value="Unassembled WGS sequence"/>
</dbReference>
<keyword evidence="2" id="KW-1185">Reference proteome</keyword>
<protein>
    <submittedName>
        <fullName evidence="1">HTH_Tnp_Tc3_2 domain-containing protein</fullName>
    </submittedName>
</protein>
<name>A0A8X6SXJ7_TRICX</name>
<sequence length="115" mass="12854">MREAGRSARRVARQLGRSDCVVRRCWDQWIQVMPFTQRPGSGHPRQTIRREDRHICAALDAHPLTPPFGVVPCTRKLDSNGIENQVVFSDARANPDSISAVMTVEFVCGDPLVNA</sequence>
<organism evidence="1 2">
    <name type="scientific">Trichonephila clavipes</name>
    <name type="common">Golden silk orbweaver</name>
    <name type="synonym">Nephila clavipes</name>
    <dbReference type="NCBI Taxonomy" id="2585209"/>
    <lineage>
        <taxon>Eukaryota</taxon>
        <taxon>Metazoa</taxon>
        <taxon>Ecdysozoa</taxon>
        <taxon>Arthropoda</taxon>
        <taxon>Chelicerata</taxon>
        <taxon>Arachnida</taxon>
        <taxon>Araneae</taxon>
        <taxon>Araneomorphae</taxon>
        <taxon>Entelegynae</taxon>
        <taxon>Araneoidea</taxon>
        <taxon>Nephilidae</taxon>
        <taxon>Trichonephila</taxon>
    </lineage>
</organism>